<accession>A0A0E9UTH8</accession>
<reference evidence="1" key="2">
    <citation type="journal article" date="2015" name="Fish Shellfish Immunol.">
        <title>Early steps in the European eel (Anguilla anguilla)-Vibrio vulnificus interaction in the gills: Role of the RtxA13 toxin.</title>
        <authorList>
            <person name="Callol A."/>
            <person name="Pajuelo D."/>
            <person name="Ebbesson L."/>
            <person name="Teles M."/>
            <person name="MacKenzie S."/>
            <person name="Amaro C."/>
        </authorList>
    </citation>
    <scope>NUCLEOTIDE SEQUENCE</scope>
</reference>
<sequence length="83" mass="9471">MNINNGSTRSGKDIVVAHALIQYANLHTISASLLAGVLLRVNEHFWPLTVQNNRNKTHFKDVLVLLVFHTHTHTHIIYICIYI</sequence>
<reference evidence="1" key="1">
    <citation type="submission" date="2014-11" db="EMBL/GenBank/DDBJ databases">
        <authorList>
            <person name="Amaro Gonzalez C."/>
        </authorList>
    </citation>
    <scope>NUCLEOTIDE SEQUENCE</scope>
</reference>
<dbReference type="AlphaFoldDB" id="A0A0E9UTH8"/>
<dbReference type="EMBL" id="GBXM01040067">
    <property type="protein sequence ID" value="JAH68510.1"/>
    <property type="molecule type" value="Transcribed_RNA"/>
</dbReference>
<organism evidence="1">
    <name type="scientific">Anguilla anguilla</name>
    <name type="common">European freshwater eel</name>
    <name type="synonym">Muraena anguilla</name>
    <dbReference type="NCBI Taxonomy" id="7936"/>
    <lineage>
        <taxon>Eukaryota</taxon>
        <taxon>Metazoa</taxon>
        <taxon>Chordata</taxon>
        <taxon>Craniata</taxon>
        <taxon>Vertebrata</taxon>
        <taxon>Euteleostomi</taxon>
        <taxon>Actinopterygii</taxon>
        <taxon>Neopterygii</taxon>
        <taxon>Teleostei</taxon>
        <taxon>Anguilliformes</taxon>
        <taxon>Anguillidae</taxon>
        <taxon>Anguilla</taxon>
    </lineage>
</organism>
<evidence type="ECO:0000313" key="1">
    <source>
        <dbReference type="EMBL" id="JAH68510.1"/>
    </source>
</evidence>
<name>A0A0E9UTH8_ANGAN</name>
<protein>
    <submittedName>
        <fullName evidence="1">Uncharacterized protein</fullName>
    </submittedName>
</protein>
<proteinExistence type="predicted"/>